<evidence type="ECO:0000256" key="4">
    <source>
        <dbReference type="ARBA" id="ARBA00022553"/>
    </source>
</evidence>
<dbReference type="InterPro" id="IPR052214">
    <property type="entry name" value="DAG_Lipase-Related"/>
</dbReference>
<keyword evidence="7" id="KW-0378">Hydrolase</keyword>
<feature type="transmembrane region" description="Helical" evidence="15">
    <location>
        <begin position="20"/>
        <end position="42"/>
    </location>
</feature>
<feature type="domain" description="Fungal lipase-type" evidence="16">
    <location>
        <begin position="415"/>
        <end position="552"/>
    </location>
</feature>
<dbReference type="GO" id="GO:0016042">
    <property type="term" value="P:lipid catabolic process"/>
    <property type="evidence" value="ECO:0007669"/>
    <property type="project" value="UniProtKB-KW"/>
</dbReference>
<evidence type="ECO:0000256" key="15">
    <source>
        <dbReference type="SAM" id="Phobius"/>
    </source>
</evidence>
<evidence type="ECO:0000313" key="18">
    <source>
        <dbReference type="Proteomes" id="UP000321570"/>
    </source>
</evidence>
<comment type="catalytic activity">
    <reaction evidence="13">
        <text>a 1,2-diacyl-sn-glycerol + H2O = a 2-acylglycerol + a fatty acid + H(+)</text>
        <dbReference type="Rhea" id="RHEA:33275"/>
        <dbReference type="ChEBI" id="CHEBI:15377"/>
        <dbReference type="ChEBI" id="CHEBI:15378"/>
        <dbReference type="ChEBI" id="CHEBI:17389"/>
        <dbReference type="ChEBI" id="CHEBI:17815"/>
        <dbReference type="ChEBI" id="CHEBI:28868"/>
        <dbReference type="EC" id="3.1.1.116"/>
    </reaction>
    <physiologicalReaction direction="left-to-right" evidence="13">
        <dbReference type="Rhea" id="RHEA:33276"/>
    </physiologicalReaction>
</comment>
<comment type="subcellular location">
    <subcellularLocation>
        <location evidence="2">Cell membrane</location>
        <topology evidence="2">Multi-pass membrane protein</topology>
    </subcellularLocation>
</comment>
<keyword evidence="3" id="KW-1003">Cell membrane</keyword>
<evidence type="ECO:0000259" key="16">
    <source>
        <dbReference type="Pfam" id="PF01764"/>
    </source>
</evidence>
<dbReference type="GO" id="GO:0016298">
    <property type="term" value="F:lipase activity"/>
    <property type="evidence" value="ECO:0007669"/>
    <property type="project" value="TreeGrafter"/>
</dbReference>
<dbReference type="PANTHER" id="PTHR45792:SF8">
    <property type="entry name" value="DIACYLGLYCEROL LIPASE-ALPHA"/>
    <property type="match status" value="1"/>
</dbReference>
<dbReference type="InterPro" id="IPR002921">
    <property type="entry name" value="Fungal_lipase-type"/>
</dbReference>
<feature type="non-terminal residue" evidence="17">
    <location>
        <position position="806"/>
    </location>
</feature>
<evidence type="ECO:0000256" key="3">
    <source>
        <dbReference type="ARBA" id="ARBA00022475"/>
    </source>
</evidence>
<evidence type="ECO:0000256" key="12">
    <source>
        <dbReference type="ARBA" id="ARBA00023136"/>
    </source>
</evidence>
<accession>A0A564Y4B3</accession>
<proteinExistence type="predicted"/>
<evidence type="ECO:0000256" key="7">
    <source>
        <dbReference type="ARBA" id="ARBA00022801"/>
    </source>
</evidence>
<keyword evidence="11" id="KW-0443">Lipid metabolism</keyword>
<evidence type="ECO:0000256" key="10">
    <source>
        <dbReference type="ARBA" id="ARBA00022989"/>
    </source>
</evidence>
<keyword evidence="18" id="KW-1185">Reference proteome</keyword>
<dbReference type="PANTHER" id="PTHR45792">
    <property type="entry name" value="DIACYLGLYCEROL LIPASE HOMOLOG-RELATED"/>
    <property type="match status" value="1"/>
</dbReference>
<dbReference type="InterPro" id="IPR029058">
    <property type="entry name" value="AB_hydrolase_fold"/>
</dbReference>
<dbReference type="Pfam" id="PF01764">
    <property type="entry name" value="Lipase_3"/>
    <property type="match status" value="1"/>
</dbReference>
<name>A0A564Y4B3_HYMDI</name>
<keyword evidence="4" id="KW-0597">Phosphoprotein</keyword>
<keyword evidence="12 15" id="KW-0472">Membrane</keyword>
<feature type="transmembrane region" description="Helical" evidence="15">
    <location>
        <begin position="128"/>
        <end position="150"/>
    </location>
</feature>
<dbReference type="Proteomes" id="UP000321570">
    <property type="component" value="Unassembled WGS sequence"/>
</dbReference>
<dbReference type="AlphaFoldDB" id="A0A564Y4B3"/>
<evidence type="ECO:0000256" key="8">
    <source>
        <dbReference type="ARBA" id="ARBA00022837"/>
    </source>
</evidence>
<evidence type="ECO:0000256" key="5">
    <source>
        <dbReference type="ARBA" id="ARBA00022692"/>
    </source>
</evidence>
<comment type="cofactor">
    <cofactor evidence="1">
        <name>Ca(2+)</name>
        <dbReference type="ChEBI" id="CHEBI:29108"/>
    </cofactor>
</comment>
<gene>
    <name evidence="17" type="ORF">WMSIL1_LOCUS2088</name>
</gene>
<evidence type="ECO:0000256" key="1">
    <source>
        <dbReference type="ARBA" id="ARBA00001913"/>
    </source>
</evidence>
<reference evidence="17 18" key="1">
    <citation type="submission" date="2019-07" db="EMBL/GenBank/DDBJ databases">
        <authorList>
            <person name="Jastrzebski P J."/>
            <person name="Paukszto L."/>
            <person name="Jastrzebski P J."/>
        </authorList>
    </citation>
    <scope>NUCLEOTIDE SEQUENCE [LARGE SCALE GENOMIC DNA]</scope>
    <source>
        <strain evidence="17 18">WMS-il1</strain>
    </source>
</reference>
<evidence type="ECO:0000256" key="13">
    <source>
        <dbReference type="ARBA" id="ARBA00024531"/>
    </source>
</evidence>
<keyword evidence="6" id="KW-0479">Metal-binding</keyword>
<feature type="transmembrane region" description="Helical" evidence="15">
    <location>
        <begin position="92"/>
        <end position="116"/>
    </location>
</feature>
<dbReference type="EMBL" id="CABIJS010000055">
    <property type="protein sequence ID" value="VUZ41344.1"/>
    <property type="molecule type" value="Genomic_DNA"/>
</dbReference>
<evidence type="ECO:0000256" key="14">
    <source>
        <dbReference type="ARBA" id="ARBA00026104"/>
    </source>
</evidence>
<dbReference type="SUPFAM" id="SSF53474">
    <property type="entry name" value="alpha/beta-Hydrolases"/>
    <property type="match status" value="1"/>
</dbReference>
<keyword evidence="5 15" id="KW-0812">Transmembrane</keyword>
<organism evidence="17 18">
    <name type="scientific">Hymenolepis diminuta</name>
    <name type="common">Rat tapeworm</name>
    <dbReference type="NCBI Taxonomy" id="6216"/>
    <lineage>
        <taxon>Eukaryota</taxon>
        <taxon>Metazoa</taxon>
        <taxon>Spiralia</taxon>
        <taxon>Lophotrochozoa</taxon>
        <taxon>Platyhelminthes</taxon>
        <taxon>Cestoda</taxon>
        <taxon>Eucestoda</taxon>
        <taxon>Cyclophyllidea</taxon>
        <taxon>Hymenolepididae</taxon>
        <taxon>Hymenolepis</taxon>
    </lineage>
</organism>
<evidence type="ECO:0000256" key="9">
    <source>
        <dbReference type="ARBA" id="ARBA00022963"/>
    </source>
</evidence>
<dbReference type="EC" id="3.1.1.116" evidence="14"/>
<keyword evidence="8" id="KW-0106">Calcium</keyword>
<protein>
    <recommendedName>
        <fullName evidence="14">sn-1-specific diacylglycerol lipase</fullName>
        <ecNumber evidence="14">3.1.1.116</ecNumber>
    </recommendedName>
</protein>
<evidence type="ECO:0000313" key="17">
    <source>
        <dbReference type="EMBL" id="VUZ41344.1"/>
    </source>
</evidence>
<dbReference type="GO" id="GO:0046872">
    <property type="term" value="F:metal ion binding"/>
    <property type="evidence" value="ECO:0007669"/>
    <property type="project" value="UniProtKB-KW"/>
</dbReference>
<feature type="transmembrane region" description="Helical" evidence="15">
    <location>
        <begin position="54"/>
        <end position="80"/>
    </location>
</feature>
<keyword evidence="9" id="KW-0442">Lipid degradation</keyword>
<evidence type="ECO:0000256" key="6">
    <source>
        <dbReference type="ARBA" id="ARBA00022723"/>
    </source>
</evidence>
<dbReference type="Gene3D" id="3.40.50.1820">
    <property type="entry name" value="alpha/beta hydrolase"/>
    <property type="match status" value="1"/>
</dbReference>
<dbReference type="GO" id="GO:0005886">
    <property type="term" value="C:plasma membrane"/>
    <property type="evidence" value="ECO:0007669"/>
    <property type="project" value="UniProtKB-SubCell"/>
</dbReference>
<keyword evidence="10 15" id="KW-1133">Transmembrane helix</keyword>
<dbReference type="CDD" id="cd00519">
    <property type="entry name" value="Lipase_3"/>
    <property type="match status" value="1"/>
</dbReference>
<evidence type="ECO:0000256" key="2">
    <source>
        <dbReference type="ARBA" id="ARBA00004651"/>
    </source>
</evidence>
<sequence>MPHLKLLHRTWKYAEDEFVISSITQAILRIVLVICVIIFLFIPHEWSTNAPDYYQANFIFSIILCFLHVFAYMLLAFVSGRGGIMDTHKRKGLTFCLSTHFILMILEVVFCSLSIWQIDSLFNSPDKGVNFSAFVSVITWCSILLFAIVFEWIDWIRHYDEHGRIKYQFYQTFLHKEESWMDDEEKRELVHKIREIKHFHWQEVLTEKFASSKNEDIDDDKIEAISAVASALTDLLIDLDLTSSDLIVALILLRWQSDQWIDEQGLVPVKNVLKETDPDLTNVAAPLDPSAKNPIDKLEKNWMHISRLHRYSQLVNASYGWTYYICESPCNCIAINRLCKRLSWKNPPAPDKQIDLENGIKGPGGCLCAGNNCYLSAFLEMSQLKTEDILAFEITDKFYEAAMMLVIDDITEAIVLIVRGTLSDNDTLVDLIAAGEPLRDEDRHLPPDEQLIAHSGMGRTAKNIVTHLLEDQWIEAAKKLRPTYPLVITGHSLGAGLVSLMCALLKPHYPELKAYAFSPPNGLMNKKLAMFTRDYLISVTYGYDCVGRMSAQTLEDLRARIFHALCVYKTPKFLVLGRQFCLTIIRKLFCATTLRRLIKINKEVQDKLIDPDMNDAFETRIGSKFKPFLADRFAGAAKVDRLLSTPRSLMKWKRPNCRNLLVLPRPYPRDFYPEHVLSPDGQHFYSIDFIVETTLHNVLSGHLLHILEVDKEFEIPGVKPYNKRGYEPPPIAVWADPDTFNSLLVHPKMFFNHSPVKVATVLERLYNAIMNPEKIYHKIHANTYHKENKPVQAIERKLTESDKEKY</sequence>
<evidence type="ECO:0000256" key="11">
    <source>
        <dbReference type="ARBA" id="ARBA00023098"/>
    </source>
</evidence>